<feature type="signal peptide" evidence="2">
    <location>
        <begin position="1"/>
        <end position="19"/>
    </location>
</feature>
<evidence type="ECO:0000313" key="3">
    <source>
        <dbReference type="EMBL" id="EFN59938.1"/>
    </source>
</evidence>
<dbReference type="EMBL" id="GL433835">
    <property type="protein sequence ID" value="EFN59938.1"/>
    <property type="molecule type" value="Genomic_DNA"/>
</dbReference>
<feature type="chain" id="PRO_5003155553" evidence="2">
    <location>
        <begin position="20"/>
        <end position="254"/>
    </location>
</feature>
<accession>E1Z252</accession>
<name>E1Z252_CHLVA</name>
<feature type="compositionally biased region" description="Acidic residues" evidence="1">
    <location>
        <begin position="167"/>
        <end position="190"/>
    </location>
</feature>
<sequence>MSRALALAVCLAAVAGAAAQTFSCASLPPNWGSDQDNNDNGPWTDLTSDPSAAVISQIWNTFTSRYGSKAIPNWTTCSASEMTNSSVGCQQSAGEGTNYALQVNFTCPSATTDGDEVTLGMTVDVNTYSSYINVDDMDVEFVAVNGEIVTGDLDEADWWESNDDVWGDFYSFDDQDNNDDQDDENNDNDNEYYQNQGEQQGLANAAAGEALGQQQAAVGQAVASGQISGEQAGEMFQENGEAAGEAFDDNNNDK</sequence>
<evidence type="ECO:0000256" key="1">
    <source>
        <dbReference type="SAM" id="MobiDB-lite"/>
    </source>
</evidence>
<proteinExistence type="predicted"/>
<keyword evidence="4" id="KW-1185">Reference proteome</keyword>
<dbReference type="KEGG" id="cvr:CHLNCDRAFT_133009"/>
<dbReference type="OrthoDB" id="10477022at2759"/>
<reference evidence="3 4" key="1">
    <citation type="journal article" date="2010" name="Plant Cell">
        <title>The Chlorella variabilis NC64A genome reveals adaptation to photosymbiosis, coevolution with viruses, and cryptic sex.</title>
        <authorList>
            <person name="Blanc G."/>
            <person name="Duncan G."/>
            <person name="Agarkova I."/>
            <person name="Borodovsky M."/>
            <person name="Gurnon J."/>
            <person name="Kuo A."/>
            <person name="Lindquist E."/>
            <person name="Lucas S."/>
            <person name="Pangilinan J."/>
            <person name="Polle J."/>
            <person name="Salamov A."/>
            <person name="Terry A."/>
            <person name="Yamada T."/>
            <person name="Dunigan D.D."/>
            <person name="Grigoriev I.V."/>
            <person name="Claverie J.M."/>
            <person name="Van Etten J.L."/>
        </authorList>
    </citation>
    <scope>NUCLEOTIDE SEQUENCE [LARGE SCALE GENOMIC DNA]</scope>
    <source>
        <strain evidence="3 4">NC64A</strain>
    </source>
</reference>
<dbReference type="GeneID" id="17359304"/>
<feature type="compositionally biased region" description="Low complexity" evidence="1">
    <location>
        <begin position="191"/>
        <end position="226"/>
    </location>
</feature>
<protein>
    <submittedName>
        <fullName evidence="3">Expressed protein</fullName>
    </submittedName>
</protein>
<dbReference type="Proteomes" id="UP000008141">
    <property type="component" value="Unassembled WGS sequence"/>
</dbReference>
<dbReference type="RefSeq" id="XP_005852040.1">
    <property type="nucleotide sequence ID" value="XM_005851978.1"/>
</dbReference>
<organism evidence="4">
    <name type="scientific">Chlorella variabilis</name>
    <name type="common">Green alga</name>
    <dbReference type="NCBI Taxonomy" id="554065"/>
    <lineage>
        <taxon>Eukaryota</taxon>
        <taxon>Viridiplantae</taxon>
        <taxon>Chlorophyta</taxon>
        <taxon>core chlorophytes</taxon>
        <taxon>Trebouxiophyceae</taxon>
        <taxon>Chlorellales</taxon>
        <taxon>Chlorellaceae</taxon>
        <taxon>Chlorella clade</taxon>
        <taxon>Chlorella</taxon>
    </lineage>
</organism>
<keyword evidence="2" id="KW-0732">Signal</keyword>
<gene>
    <name evidence="3" type="ORF">CHLNCDRAFT_133009</name>
</gene>
<dbReference type="InParanoid" id="E1Z252"/>
<evidence type="ECO:0000313" key="4">
    <source>
        <dbReference type="Proteomes" id="UP000008141"/>
    </source>
</evidence>
<dbReference type="AlphaFoldDB" id="E1Z252"/>
<feature type="region of interest" description="Disordered" evidence="1">
    <location>
        <begin position="167"/>
        <end position="254"/>
    </location>
</feature>
<evidence type="ECO:0000256" key="2">
    <source>
        <dbReference type="SAM" id="SignalP"/>
    </source>
</evidence>